<protein>
    <submittedName>
        <fullName evidence="3">Secreted protein</fullName>
    </submittedName>
</protein>
<sequence length="93" mass="9888">MAISLNILLISFLSVVLIINARPQYGDDPNGSVGQYIGSQGTNSVLRNAFHALPSTVRTNFILMILTSFNKTHNDLNNACVQVLAGQASGNVG</sequence>
<accession>A0A1I8BF33</accession>
<proteinExistence type="predicted"/>
<dbReference type="AlphaFoldDB" id="A0A1I8BF33"/>
<feature type="signal peptide" evidence="1">
    <location>
        <begin position="1"/>
        <end position="21"/>
    </location>
</feature>
<evidence type="ECO:0000313" key="3">
    <source>
        <dbReference type="WBParaSite" id="MhA1_Contig2078.frz3.gene9"/>
    </source>
</evidence>
<organism evidence="2 3">
    <name type="scientific">Meloidogyne hapla</name>
    <name type="common">Root-knot nematode worm</name>
    <dbReference type="NCBI Taxonomy" id="6305"/>
    <lineage>
        <taxon>Eukaryota</taxon>
        <taxon>Metazoa</taxon>
        <taxon>Ecdysozoa</taxon>
        <taxon>Nematoda</taxon>
        <taxon>Chromadorea</taxon>
        <taxon>Rhabditida</taxon>
        <taxon>Tylenchina</taxon>
        <taxon>Tylenchomorpha</taxon>
        <taxon>Tylenchoidea</taxon>
        <taxon>Meloidogynidae</taxon>
        <taxon>Meloidogyninae</taxon>
        <taxon>Meloidogyne</taxon>
    </lineage>
</organism>
<evidence type="ECO:0000313" key="2">
    <source>
        <dbReference type="Proteomes" id="UP000095281"/>
    </source>
</evidence>
<keyword evidence="1" id="KW-0732">Signal</keyword>
<keyword evidence="2" id="KW-1185">Reference proteome</keyword>
<dbReference type="Proteomes" id="UP000095281">
    <property type="component" value="Unplaced"/>
</dbReference>
<dbReference type="WBParaSite" id="MhA1_Contig2078.frz3.gene9">
    <property type="protein sequence ID" value="MhA1_Contig2078.frz3.gene9"/>
    <property type="gene ID" value="MhA1_Contig2078.frz3.gene9"/>
</dbReference>
<evidence type="ECO:0000256" key="1">
    <source>
        <dbReference type="SAM" id="SignalP"/>
    </source>
</evidence>
<feature type="chain" id="PRO_5009315746" evidence="1">
    <location>
        <begin position="22"/>
        <end position="93"/>
    </location>
</feature>
<name>A0A1I8BF33_MELHA</name>
<reference evidence="3" key="1">
    <citation type="submission" date="2016-11" db="UniProtKB">
        <authorList>
            <consortium name="WormBaseParasite"/>
        </authorList>
    </citation>
    <scope>IDENTIFICATION</scope>
</reference>